<dbReference type="EMBL" id="LATX01001899">
    <property type="protein sequence ID" value="KTB36460.1"/>
    <property type="molecule type" value="Genomic_DNA"/>
</dbReference>
<accession>A0A0W0FJK2</accession>
<dbReference type="CDD" id="cd12148">
    <property type="entry name" value="fungal_TF_MHR"/>
    <property type="match status" value="1"/>
</dbReference>
<evidence type="ECO:0008006" key="3">
    <source>
        <dbReference type="Google" id="ProtNLM"/>
    </source>
</evidence>
<proteinExistence type="predicted"/>
<dbReference type="AlphaFoldDB" id="A0A0W0FJK2"/>
<protein>
    <recommendedName>
        <fullName evidence="3">Transcription factor domain-containing protein</fullName>
    </recommendedName>
</protein>
<name>A0A0W0FJK2_MONRR</name>
<dbReference type="Proteomes" id="UP000054988">
    <property type="component" value="Unassembled WGS sequence"/>
</dbReference>
<evidence type="ECO:0000313" key="2">
    <source>
        <dbReference type="Proteomes" id="UP000054988"/>
    </source>
</evidence>
<reference evidence="1 2" key="1">
    <citation type="submission" date="2015-12" db="EMBL/GenBank/DDBJ databases">
        <title>Draft genome sequence of Moniliophthora roreri, the causal agent of frosty pod rot of cacao.</title>
        <authorList>
            <person name="Aime M.C."/>
            <person name="Diaz-Valderrama J.R."/>
            <person name="Kijpornyongpan T."/>
            <person name="Phillips-Mora W."/>
        </authorList>
    </citation>
    <scope>NUCLEOTIDE SEQUENCE [LARGE SCALE GENOMIC DNA]</scope>
    <source>
        <strain evidence="1 2">MCA 2952</strain>
    </source>
</reference>
<sequence length="636" mass="70932">MSPVYLYPADQYNYSNATPQANPAMSTGLPAMPGPGHNQLQHYQPNFYGTQTGGVHTYPHYPSNTGRSVPSPAYASTKSGWPFGMPAQSPYHAGSRSSTNPYANLQSSPNLFYAPLSQSRTSQKSKSQSVEEISVELDMLLQSFLFVPPESEELYDSGSILDIEALPVRIQDWFQSYNRGNWSCDGEGEELQAETPKPDWYTPLAYIRTLFPSATRKTDFSGTSVAAPMPVEDILSREQISLLLDSFVRRHGPWLGFKASIHHPLLSLVCCAVVASCDRQACTLPSATYEKLRATTIHTINILLANPGSFPASEALQALLITALWPAGLLSTPRALIRCAIELARVQGLEEVFEAEHSMNEKACLWVSLINADIITSVESRTPPLLDANHHGLFSPPATSIMPADINVGQDERLKLLLAVSFLTARALKVMPPPNDVAGVDWWYKERREVMRDWKDLERVIDGLTALVSDPNERTPFCTLNMLARSCHLMVYHDVLYIARKIYELNPHPDPNYPYWVLHVQNKHFSAITIGWMKDSRALSEEILINSAELDTGVLLAAPEYVFLHLGYVATHVLGMQLQFMSTLNAVPAGLGLELMDKMVEKLQNDIQDHPARKCSHFISGLLTLWRQRKVLMQRS</sequence>
<gene>
    <name evidence="1" type="ORF">WG66_10968</name>
</gene>
<evidence type="ECO:0000313" key="1">
    <source>
        <dbReference type="EMBL" id="KTB36460.1"/>
    </source>
</evidence>
<organism evidence="1 2">
    <name type="scientific">Moniliophthora roreri</name>
    <name type="common">Frosty pod rot fungus</name>
    <name type="synonym">Monilia roreri</name>
    <dbReference type="NCBI Taxonomy" id="221103"/>
    <lineage>
        <taxon>Eukaryota</taxon>
        <taxon>Fungi</taxon>
        <taxon>Dikarya</taxon>
        <taxon>Basidiomycota</taxon>
        <taxon>Agaricomycotina</taxon>
        <taxon>Agaricomycetes</taxon>
        <taxon>Agaricomycetidae</taxon>
        <taxon>Agaricales</taxon>
        <taxon>Marasmiineae</taxon>
        <taxon>Marasmiaceae</taxon>
        <taxon>Moniliophthora</taxon>
    </lineage>
</organism>
<comment type="caution">
    <text evidence="1">The sequence shown here is derived from an EMBL/GenBank/DDBJ whole genome shotgun (WGS) entry which is preliminary data.</text>
</comment>